<comment type="caution">
    <text evidence="2">The sequence shown here is derived from an EMBL/GenBank/DDBJ whole genome shotgun (WGS) entry which is preliminary data.</text>
</comment>
<dbReference type="AlphaFoldDB" id="A0A4Q7VP85"/>
<accession>A0A4Q7VP85</accession>
<organism evidence="2 3">
    <name type="scientific">Rivibacter subsaxonicus</name>
    <dbReference type="NCBI Taxonomy" id="457575"/>
    <lineage>
        <taxon>Bacteria</taxon>
        <taxon>Pseudomonadati</taxon>
        <taxon>Pseudomonadota</taxon>
        <taxon>Betaproteobacteria</taxon>
        <taxon>Burkholderiales</taxon>
        <taxon>Rivibacter</taxon>
    </lineage>
</organism>
<name>A0A4Q7VP85_9BURK</name>
<evidence type="ECO:0000313" key="2">
    <source>
        <dbReference type="EMBL" id="RZT98169.1"/>
    </source>
</evidence>
<proteinExistence type="predicted"/>
<dbReference type="OrthoDB" id="8905299at2"/>
<dbReference type="RefSeq" id="WP_130432666.1">
    <property type="nucleotide sequence ID" value="NZ_SHKP01000006.1"/>
</dbReference>
<feature type="region of interest" description="Disordered" evidence="1">
    <location>
        <begin position="1"/>
        <end position="20"/>
    </location>
</feature>
<dbReference type="Proteomes" id="UP000293671">
    <property type="component" value="Unassembled WGS sequence"/>
</dbReference>
<evidence type="ECO:0000313" key="3">
    <source>
        <dbReference type="Proteomes" id="UP000293671"/>
    </source>
</evidence>
<feature type="region of interest" description="Disordered" evidence="1">
    <location>
        <begin position="263"/>
        <end position="287"/>
    </location>
</feature>
<protein>
    <submittedName>
        <fullName evidence="2">Uncharacterized protein</fullName>
    </submittedName>
</protein>
<sequence length="407" mass="42541">MNPSNNRPSTDAPTWETTRMQTQVATQLGADDEGSEGRDIGRAVGPGIRELFVSCDPADAMVQQFNHLQPNFIAVHDLGAPGIAKQLLGSIATAGRSQLQKLVIRRAGMGTTLASIEYVDCPAQNGETVRLYLTDVEADTTQRQALARTLIGRSRLGMVLVGALPGHVLASSLDPWQQAVLSGGWNCRRMVFLPLVAGPALATQVNLFRGKTAIDTLVTAPVSKPAEVWSQLCSVWNDLEKRSHPGKTNDQLALLGAARPAPTGAAVPQRRASDLAPPTPMPVAGASGPADNTPLAAYLHAVGQLPGVVSACAFDLGSGRPLGHAGARPGPEDLARHGHALITAMAGAARGLGLGGALPDTIITLGSHHLLLRPVPDAPGVVLHAVIDKPHARLDALLLALKRLEGR</sequence>
<evidence type="ECO:0000256" key="1">
    <source>
        <dbReference type="SAM" id="MobiDB-lite"/>
    </source>
</evidence>
<reference evidence="2 3" key="1">
    <citation type="submission" date="2019-02" db="EMBL/GenBank/DDBJ databases">
        <title>Genomic Encyclopedia of Type Strains, Phase IV (KMG-IV): sequencing the most valuable type-strain genomes for metagenomic binning, comparative biology and taxonomic classification.</title>
        <authorList>
            <person name="Goeker M."/>
        </authorList>
    </citation>
    <scope>NUCLEOTIDE SEQUENCE [LARGE SCALE GENOMIC DNA]</scope>
    <source>
        <strain evidence="2 3">DSM 19570</strain>
    </source>
</reference>
<dbReference type="EMBL" id="SHKP01000006">
    <property type="protein sequence ID" value="RZT98169.1"/>
    <property type="molecule type" value="Genomic_DNA"/>
</dbReference>
<gene>
    <name evidence="2" type="ORF">EV670_2579</name>
</gene>
<keyword evidence="3" id="KW-1185">Reference proteome</keyword>